<organism evidence="2 3">
    <name type="scientific">Apolygus lucorum</name>
    <name type="common">Small green plant bug</name>
    <name type="synonym">Lygocoris lucorum</name>
    <dbReference type="NCBI Taxonomy" id="248454"/>
    <lineage>
        <taxon>Eukaryota</taxon>
        <taxon>Metazoa</taxon>
        <taxon>Ecdysozoa</taxon>
        <taxon>Arthropoda</taxon>
        <taxon>Hexapoda</taxon>
        <taxon>Insecta</taxon>
        <taxon>Pterygota</taxon>
        <taxon>Neoptera</taxon>
        <taxon>Paraneoptera</taxon>
        <taxon>Hemiptera</taxon>
        <taxon>Heteroptera</taxon>
        <taxon>Panheteroptera</taxon>
        <taxon>Cimicomorpha</taxon>
        <taxon>Miridae</taxon>
        <taxon>Mirini</taxon>
        <taxon>Apolygus</taxon>
    </lineage>
</organism>
<evidence type="ECO:0000313" key="2">
    <source>
        <dbReference type="EMBL" id="KAF6215015.1"/>
    </source>
</evidence>
<evidence type="ECO:0000256" key="1">
    <source>
        <dbReference type="SAM" id="Phobius"/>
    </source>
</evidence>
<feature type="transmembrane region" description="Helical" evidence="1">
    <location>
        <begin position="53"/>
        <end position="74"/>
    </location>
</feature>
<accession>A0A8S9Y589</accession>
<protein>
    <submittedName>
        <fullName evidence="2">Uncharacterized protein</fullName>
    </submittedName>
</protein>
<gene>
    <name evidence="2" type="ORF">GE061_009763</name>
</gene>
<sequence length="178" mass="19908">MLICSSIYGLTRRSLWSKKFAMTAMVLYCTSGGFGLAREITNNNENVADADNFFFGLANLIGIDLFMVDICFICDINPRICWLTIIPPASGLFMRCFMKKTSNRLSDITHILSVGALFVFAIWEDKPILIFSGIAFLFAVLNGLDTTYDYDDVTAYNAIAVFCSTLYLNGKDFKDIGF</sequence>
<keyword evidence="1" id="KW-1133">Transmembrane helix</keyword>
<feature type="transmembrane region" description="Helical" evidence="1">
    <location>
        <begin position="128"/>
        <end position="144"/>
    </location>
</feature>
<feature type="transmembrane region" description="Helical" evidence="1">
    <location>
        <begin position="20"/>
        <end position="41"/>
    </location>
</feature>
<proteinExistence type="predicted"/>
<name>A0A8S9Y589_APOLU</name>
<dbReference type="Proteomes" id="UP000466442">
    <property type="component" value="Unassembled WGS sequence"/>
</dbReference>
<evidence type="ECO:0000313" key="3">
    <source>
        <dbReference type="Proteomes" id="UP000466442"/>
    </source>
</evidence>
<dbReference type="EMBL" id="WIXP02000002">
    <property type="protein sequence ID" value="KAF6215015.1"/>
    <property type="molecule type" value="Genomic_DNA"/>
</dbReference>
<keyword evidence="1" id="KW-0812">Transmembrane</keyword>
<reference evidence="2" key="1">
    <citation type="journal article" date="2021" name="Mol. Ecol. Resour.">
        <title>Apolygus lucorum genome provides insights into omnivorousness and mesophyll feeding.</title>
        <authorList>
            <person name="Liu Y."/>
            <person name="Liu H."/>
            <person name="Wang H."/>
            <person name="Huang T."/>
            <person name="Liu B."/>
            <person name="Yang B."/>
            <person name="Yin L."/>
            <person name="Li B."/>
            <person name="Zhang Y."/>
            <person name="Zhang S."/>
            <person name="Jiang F."/>
            <person name="Zhang X."/>
            <person name="Ren Y."/>
            <person name="Wang B."/>
            <person name="Wang S."/>
            <person name="Lu Y."/>
            <person name="Wu K."/>
            <person name="Fan W."/>
            <person name="Wang G."/>
        </authorList>
    </citation>
    <scope>NUCLEOTIDE SEQUENCE</scope>
    <source>
        <strain evidence="2">12Hb</strain>
    </source>
</reference>
<keyword evidence="1" id="KW-0472">Membrane</keyword>
<comment type="caution">
    <text evidence="2">The sequence shown here is derived from an EMBL/GenBank/DDBJ whole genome shotgun (WGS) entry which is preliminary data.</text>
</comment>
<feature type="transmembrane region" description="Helical" evidence="1">
    <location>
        <begin position="105"/>
        <end position="122"/>
    </location>
</feature>
<dbReference type="AlphaFoldDB" id="A0A8S9Y589"/>
<keyword evidence="3" id="KW-1185">Reference proteome</keyword>